<keyword evidence="2" id="KW-0614">Plasmid</keyword>
<proteinExistence type="predicted"/>
<evidence type="ECO:0000256" key="1">
    <source>
        <dbReference type="SAM" id="SignalP"/>
    </source>
</evidence>
<accession>A0A7D5YFN7</accession>
<dbReference type="Pfam" id="PF06122">
    <property type="entry name" value="TraH"/>
    <property type="match status" value="1"/>
</dbReference>
<reference evidence="2 3" key="1">
    <citation type="submission" date="2019-04" db="EMBL/GenBank/DDBJ databases">
        <title>Novel transposon Tn6433 variants accelerate the dissemination of tet(E) in Aeromonas under oxytetracycline stresses.</title>
        <authorList>
            <person name="Shi Y."/>
            <person name="Tian Z."/>
            <person name="Zhang Y."/>
            <person name="Zhang H."/>
            <person name="Yang M."/>
        </authorList>
    </citation>
    <scope>NUCLEOTIDE SEQUENCE [LARGE SCALE GENOMIC DNA]</scope>
    <source>
        <strain evidence="2 3">T25-39</strain>
        <plasmid evidence="3">paeca2</plasmid>
    </source>
</reference>
<sequence>MTLNLYRLALMVGLSLCASEAFSASWADKWFDNAVYDRPTSFESQKRGYYSAGGFGARVNTTTDYPLTITPPKLSVGCGGIDGFMGGFAFMDADYLVQKMQRTLQAAPYVALDMAVKTMCKECADTMAKAEQIANFLNGIQLNECALAKPIATAAVDQNPEALKGLWTEATGTKSLNEATDRLWNETTTKITANNDAPTQDLKTLLDGCPAEFRALMANGSLVTKVSSKVGMTEFEDTLRGYLGDVMIYSAPTDKIPQAKRMARCAQNDDLSLDDMMYGRTYTKSAAGACTRSSGQAISTRVSLKLGAIRNKIKAKQVLASDEEDFINATGMPVYQMIKASIERGTDEVMVSELGDLTGIGYSYMIMRDLYRNTDAAFQMANAQLDTTNSDPSRAGKQCRADVMLPAITKFRELSDMARANRDKLSLQYQAKVAEYQLYRGFNNGAQEDEKAFRQNVAGRDM</sequence>
<keyword evidence="1" id="KW-0732">Signal</keyword>
<dbReference type="Proteomes" id="UP000266778">
    <property type="component" value="Plasmid pAeca2"/>
</dbReference>
<feature type="signal peptide" evidence="1">
    <location>
        <begin position="1"/>
        <end position="23"/>
    </location>
</feature>
<feature type="chain" id="PRO_5030974557" evidence="1">
    <location>
        <begin position="24"/>
        <end position="462"/>
    </location>
</feature>
<gene>
    <name evidence="2" type="ORF">C1C91_23705</name>
</gene>
<protein>
    <submittedName>
        <fullName evidence="2">Conjugal transfer protein TraH</fullName>
    </submittedName>
</protein>
<dbReference type="EMBL" id="CP039628">
    <property type="protein sequence ID" value="QLI60489.1"/>
    <property type="molecule type" value="Genomic_DNA"/>
</dbReference>
<name>A0A7D5YFN7_AERCA</name>
<organism evidence="2 3">
    <name type="scientific">Aeromonas caviae</name>
    <name type="common">Aeromonas punctata</name>
    <dbReference type="NCBI Taxonomy" id="648"/>
    <lineage>
        <taxon>Bacteria</taxon>
        <taxon>Pseudomonadati</taxon>
        <taxon>Pseudomonadota</taxon>
        <taxon>Gammaproteobacteria</taxon>
        <taxon>Aeromonadales</taxon>
        <taxon>Aeromonadaceae</taxon>
        <taxon>Aeromonas</taxon>
    </lineage>
</organism>
<geneLocation type="plasmid" evidence="3">
    <name>paeca2</name>
</geneLocation>
<evidence type="ECO:0000313" key="2">
    <source>
        <dbReference type="EMBL" id="QLI60489.1"/>
    </source>
</evidence>
<dbReference type="InterPro" id="IPR010927">
    <property type="entry name" value="T4SS_TraH"/>
</dbReference>
<dbReference type="AlphaFoldDB" id="A0A7D5YFN7"/>
<evidence type="ECO:0000313" key="3">
    <source>
        <dbReference type="Proteomes" id="UP000266778"/>
    </source>
</evidence>